<accession>A0ABQ4GC35</accession>
<organism evidence="2 3">
    <name type="scientific">Microbispora corallina</name>
    <dbReference type="NCBI Taxonomy" id="83302"/>
    <lineage>
        <taxon>Bacteria</taxon>
        <taxon>Bacillati</taxon>
        <taxon>Actinomycetota</taxon>
        <taxon>Actinomycetes</taxon>
        <taxon>Streptosporangiales</taxon>
        <taxon>Streptosporangiaceae</taxon>
        <taxon>Microbispora</taxon>
    </lineage>
</organism>
<name>A0ABQ4GC35_9ACTN</name>
<gene>
    <name evidence="2" type="ORF">Mco01_75890</name>
</gene>
<sequence length="109" mass="11451">MLRIVSVRIGAEVSRAELADDGTVTYAGGESAAAAVRRWLRHHSGGTTPGRSEGDAVSGLLADGWSNGSLMVVTEPALPARWTAASTKVRRPPHGGQRAGRHPATLERE</sequence>
<protein>
    <submittedName>
        <fullName evidence="2">Uncharacterized protein</fullName>
    </submittedName>
</protein>
<evidence type="ECO:0000313" key="2">
    <source>
        <dbReference type="EMBL" id="GIH44589.1"/>
    </source>
</evidence>
<comment type="caution">
    <text evidence="2">The sequence shown here is derived from an EMBL/GenBank/DDBJ whole genome shotgun (WGS) entry which is preliminary data.</text>
</comment>
<evidence type="ECO:0000313" key="3">
    <source>
        <dbReference type="Proteomes" id="UP000603904"/>
    </source>
</evidence>
<dbReference type="EMBL" id="BOOC01000064">
    <property type="protein sequence ID" value="GIH44589.1"/>
    <property type="molecule type" value="Genomic_DNA"/>
</dbReference>
<reference evidence="2 3" key="1">
    <citation type="submission" date="2021-01" db="EMBL/GenBank/DDBJ databases">
        <title>Whole genome shotgun sequence of Microbispora corallina NBRC 16416.</title>
        <authorList>
            <person name="Komaki H."/>
            <person name="Tamura T."/>
        </authorList>
    </citation>
    <scope>NUCLEOTIDE SEQUENCE [LARGE SCALE GENOMIC DNA]</scope>
    <source>
        <strain evidence="2 3">NBRC 16416</strain>
    </source>
</reference>
<keyword evidence="3" id="KW-1185">Reference proteome</keyword>
<proteinExistence type="predicted"/>
<feature type="region of interest" description="Disordered" evidence="1">
    <location>
        <begin position="83"/>
        <end position="109"/>
    </location>
</feature>
<dbReference type="Proteomes" id="UP000603904">
    <property type="component" value="Unassembled WGS sequence"/>
</dbReference>
<evidence type="ECO:0000256" key="1">
    <source>
        <dbReference type="SAM" id="MobiDB-lite"/>
    </source>
</evidence>